<protein>
    <submittedName>
        <fullName evidence="1">Uncharacterized protein</fullName>
    </submittedName>
</protein>
<dbReference type="Ensembl" id="ENSPSTT00000005239.1">
    <property type="protein sequence ID" value="ENSPSTP00000004982.1"/>
    <property type="gene ID" value="ENSPSTG00000003563.1"/>
</dbReference>
<evidence type="ECO:0000313" key="2">
    <source>
        <dbReference type="Proteomes" id="UP000694428"/>
    </source>
</evidence>
<reference evidence="1" key="1">
    <citation type="submission" date="2025-05" db="UniProtKB">
        <authorList>
            <consortium name="Ensembl"/>
        </authorList>
    </citation>
    <scope>IDENTIFICATION</scope>
</reference>
<dbReference type="AlphaFoldDB" id="A0A8C9ESK8"/>
<dbReference type="Proteomes" id="UP000694428">
    <property type="component" value="Unplaced"/>
</dbReference>
<sequence length="98" mass="11206">MHVAKKHFVSQGIELSAEVKAFVPKYAAVTVAWSEPSAACVFPRYLTTGYTFVQEPSLDKYVYFLNLISWGILTFQTLNIELTLELLQNYCNVLKKLR</sequence>
<dbReference type="Ensembl" id="ENSPSTT00000010983.1">
    <property type="protein sequence ID" value="ENSPSTP00000010462.1"/>
    <property type="gene ID" value="ENSPSTG00000007377.1"/>
</dbReference>
<name>A0A8C9ESK8_PAVCR</name>
<keyword evidence="2" id="KW-1185">Reference proteome</keyword>
<organism evidence="1 2">
    <name type="scientific">Pavo cristatus</name>
    <name type="common">Indian peafowl</name>
    <name type="synonym">Blue peafowl</name>
    <dbReference type="NCBI Taxonomy" id="9049"/>
    <lineage>
        <taxon>Eukaryota</taxon>
        <taxon>Metazoa</taxon>
        <taxon>Chordata</taxon>
        <taxon>Craniata</taxon>
        <taxon>Vertebrata</taxon>
        <taxon>Euteleostomi</taxon>
        <taxon>Archelosauria</taxon>
        <taxon>Archosauria</taxon>
        <taxon>Dinosauria</taxon>
        <taxon>Saurischia</taxon>
        <taxon>Theropoda</taxon>
        <taxon>Coelurosauria</taxon>
        <taxon>Aves</taxon>
        <taxon>Neognathae</taxon>
        <taxon>Galloanserae</taxon>
        <taxon>Galliformes</taxon>
        <taxon>Phasianidae</taxon>
        <taxon>Phasianinae</taxon>
        <taxon>Pavo</taxon>
    </lineage>
</organism>
<evidence type="ECO:0000313" key="1">
    <source>
        <dbReference type="Ensembl" id="ENSPSTP00000004982.1"/>
    </source>
</evidence>
<accession>A0A8C9ESK8</accession>
<proteinExistence type="predicted"/>